<sequence>MLDWYDHLLGHTEDFFGKCIREYHVEEDGTVFYYTSGLAVNPGDPLVAYGLEKFAQK</sequence>
<dbReference type="EMBL" id="FMJE01000004">
    <property type="protein sequence ID" value="SCM81611.1"/>
    <property type="molecule type" value="Genomic_DNA"/>
</dbReference>
<dbReference type="RefSeq" id="WP_288184588.1">
    <property type="nucleotide sequence ID" value="NZ_LT608335.1"/>
</dbReference>
<evidence type="ECO:0000313" key="1">
    <source>
        <dbReference type="EMBL" id="SCM81611.1"/>
    </source>
</evidence>
<reference evidence="1" key="1">
    <citation type="submission" date="2016-08" db="EMBL/GenBank/DDBJ databases">
        <authorList>
            <person name="Seilhamer J.J."/>
        </authorList>
    </citation>
    <scope>NUCLEOTIDE SEQUENCE</scope>
    <source>
        <strain evidence="1">86</strain>
    </source>
</reference>
<organism evidence="1">
    <name type="scientific">uncultured Sporomusa sp</name>
    <dbReference type="NCBI Taxonomy" id="307249"/>
    <lineage>
        <taxon>Bacteria</taxon>
        <taxon>Bacillati</taxon>
        <taxon>Bacillota</taxon>
        <taxon>Negativicutes</taxon>
        <taxon>Selenomonadales</taxon>
        <taxon>Sporomusaceae</taxon>
        <taxon>Sporomusa</taxon>
        <taxon>environmental samples</taxon>
    </lineage>
</organism>
<dbReference type="AlphaFoldDB" id="A0A212LVS4"/>
<gene>
    <name evidence="1" type="ORF">KL86SPO_40095</name>
</gene>
<name>A0A212LVS4_9FIRM</name>
<protein>
    <submittedName>
        <fullName evidence="1">Uncharacterized protein</fullName>
    </submittedName>
</protein>
<accession>A0A212LVS4</accession>
<proteinExistence type="predicted"/>